<dbReference type="EMBL" id="JAIWQS010000004">
    <property type="protein sequence ID" value="KAJ8768562.1"/>
    <property type="molecule type" value="Genomic_DNA"/>
</dbReference>
<dbReference type="PANTHER" id="PTHR11913">
    <property type="entry name" value="COFILIN-RELATED"/>
    <property type="match status" value="1"/>
</dbReference>
<accession>A0AAV8TNL2</accession>
<comment type="caution">
    <text evidence="4">The sequence shown here is derived from an EMBL/GenBank/DDBJ whole genome shotgun (WGS) entry which is preliminary data.</text>
</comment>
<dbReference type="GO" id="GO:0003779">
    <property type="term" value="F:actin binding"/>
    <property type="evidence" value="ECO:0007669"/>
    <property type="project" value="UniProtKB-KW"/>
</dbReference>
<keyword evidence="2" id="KW-0009">Actin-binding</keyword>
<evidence type="ECO:0000256" key="1">
    <source>
        <dbReference type="ARBA" id="ARBA00006844"/>
    </source>
</evidence>
<gene>
    <name evidence="4" type="ORF">K2173_022672</name>
</gene>
<dbReference type="InterPro" id="IPR029006">
    <property type="entry name" value="ADF-H/Gelsolin-like_dom_sf"/>
</dbReference>
<proteinExistence type="inferred from homology"/>
<evidence type="ECO:0000313" key="4">
    <source>
        <dbReference type="EMBL" id="KAJ8768562.1"/>
    </source>
</evidence>
<dbReference type="PROSITE" id="PS51263">
    <property type="entry name" value="ADF_H"/>
    <property type="match status" value="1"/>
</dbReference>
<dbReference type="GO" id="GO:0030042">
    <property type="term" value="P:actin filament depolymerization"/>
    <property type="evidence" value="ECO:0007669"/>
    <property type="project" value="InterPro"/>
</dbReference>
<organism evidence="4 5">
    <name type="scientific">Erythroxylum novogranatense</name>
    <dbReference type="NCBI Taxonomy" id="1862640"/>
    <lineage>
        <taxon>Eukaryota</taxon>
        <taxon>Viridiplantae</taxon>
        <taxon>Streptophyta</taxon>
        <taxon>Embryophyta</taxon>
        <taxon>Tracheophyta</taxon>
        <taxon>Spermatophyta</taxon>
        <taxon>Magnoliopsida</taxon>
        <taxon>eudicotyledons</taxon>
        <taxon>Gunneridae</taxon>
        <taxon>Pentapetalae</taxon>
        <taxon>rosids</taxon>
        <taxon>fabids</taxon>
        <taxon>Malpighiales</taxon>
        <taxon>Erythroxylaceae</taxon>
        <taxon>Erythroxylum</taxon>
    </lineage>
</organism>
<dbReference type="Pfam" id="PF00241">
    <property type="entry name" value="Cofilin_ADF"/>
    <property type="match status" value="1"/>
</dbReference>
<evidence type="ECO:0000256" key="2">
    <source>
        <dbReference type="ARBA" id="ARBA00023203"/>
    </source>
</evidence>
<dbReference type="SUPFAM" id="SSF55753">
    <property type="entry name" value="Actin depolymerizing proteins"/>
    <property type="match status" value="1"/>
</dbReference>
<dbReference type="GO" id="GO:0015629">
    <property type="term" value="C:actin cytoskeleton"/>
    <property type="evidence" value="ECO:0007669"/>
    <property type="project" value="InterPro"/>
</dbReference>
<feature type="domain" description="ADF-H" evidence="3">
    <location>
        <begin position="1"/>
        <end position="98"/>
    </location>
</feature>
<name>A0AAV8TNL2_9ROSI</name>
<dbReference type="Gene3D" id="3.40.20.10">
    <property type="entry name" value="Severin"/>
    <property type="match status" value="1"/>
</dbReference>
<dbReference type="Proteomes" id="UP001159364">
    <property type="component" value="Linkage Group LG04"/>
</dbReference>
<reference evidence="4 5" key="1">
    <citation type="submission" date="2021-09" db="EMBL/GenBank/DDBJ databases">
        <title>Genomic insights and catalytic innovation underlie evolution of tropane alkaloids biosynthesis.</title>
        <authorList>
            <person name="Wang Y.-J."/>
            <person name="Tian T."/>
            <person name="Huang J.-P."/>
            <person name="Huang S.-X."/>
        </authorList>
    </citation>
    <scope>NUCLEOTIDE SEQUENCE [LARGE SCALE GENOMIC DNA]</scope>
    <source>
        <strain evidence="4">KIB-2018</strain>
        <tissue evidence="4">Leaf</tissue>
    </source>
</reference>
<protein>
    <recommendedName>
        <fullName evidence="3">ADF-H domain-containing protein</fullName>
    </recommendedName>
</protein>
<dbReference type="AlphaFoldDB" id="A0AAV8TNL2"/>
<keyword evidence="5" id="KW-1185">Reference proteome</keyword>
<dbReference type="InterPro" id="IPR002108">
    <property type="entry name" value="ADF-H"/>
</dbReference>
<sequence length="98" mass="11551">MDQNHVVVEKLGEPNDSYEDFMASLPADECRYAVYDFDYVIEENYRIHKIVQRSEADSTESKERSSPANQERNRIPFFSLPIYIGNSYLDCWLESKDM</sequence>
<evidence type="ECO:0000313" key="5">
    <source>
        <dbReference type="Proteomes" id="UP001159364"/>
    </source>
</evidence>
<comment type="similarity">
    <text evidence="1">Belongs to the actin-binding proteins ADF family.</text>
</comment>
<dbReference type="InterPro" id="IPR017904">
    <property type="entry name" value="ADF/Cofilin"/>
</dbReference>
<evidence type="ECO:0000259" key="3">
    <source>
        <dbReference type="PROSITE" id="PS51263"/>
    </source>
</evidence>